<feature type="domain" description="GST N-terminal" evidence="1">
    <location>
        <begin position="1"/>
        <end position="84"/>
    </location>
</feature>
<dbReference type="SUPFAM" id="SSF52833">
    <property type="entry name" value="Thioredoxin-like"/>
    <property type="match status" value="1"/>
</dbReference>
<dbReference type="Pfam" id="PF13409">
    <property type="entry name" value="GST_N_2"/>
    <property type="match status" value="1"/>
</dbReference>
<dbReference type="RefSeq" id="WP_263843747.1">
    <property type="nucleotide sequence ID" value="NZ_JALIEB010000004.1"/>
</dbReference>
<dbReference type="PROSITE" id="PS50404">
    <property type="entry name" value="GST_NTER"/>
    <property type="match status" value="1"/>
</dbReference>
<name>A0ABT3BCX1_9RHOB</name>
<dbReference type="Gene3D" id="1.20.1050.10">
    <property type="match status" value="1"/>
</dbReference>
<gene>
    <name evidence="2" type="ORF">MUB52_08300</name>
</gene>
<dbReference type="EMBL" id="JALIEB010000004">
    <property type="protein sequence ID" value="MCV3271425.1"/>
    <property type="molecule type" value="Genomic_DNA"/>
</dbReference>
<dbReference type="Gene3D" id="3.40.30.10">
    <property type="entry name" value="Glutaredoxin"/>
    <property type="match status" value="1"/>
</dbReference>
<evidence type="ECO:0000313" key="2">
    <source>
        <dbReference type="EMBL" id="MCV3271425.1"/>
    </source>
</evidence>
<evidence type="ECO:0000313" key="3">
    <source>
        <dbReference type="Proteomes" id="UP001208690"/>
    </source>
</evidence>
<dbReference type="PANTHER" id="PTHR42673:SF4">
    <property type="entry name" value="MALEYLACETOACETATE ISOMERASE"/>
    <property type="match status" value="1"/>
</dbReference>
<dbReference type="InterPro" id="IPR004045">
    <property type="entry name" value="Glutathione_S-Trfase_N"/>
</dbReference>
<accession>A0ABT3BCX1</accession>
<keyword evidence="3" id="KW-1185">Reference proteome</keyword>
<organism evidence="2 3">
    <name type="scientific">Roseobacter sinensis</name>
    <dbReference type="NCBI Taxonomy" id="2931391"/>
    <lineage>
        <taxon>Bacteria</taxon>
        <taxon>Pseudomonadati</taxon>
        <taxon>Pseudomonadota</taxon>
        <taxon>Alphaproteobacteria</taxon>
        <taxon>Rhodobacterales</taxon>
        <taxon>Roseobacteraceae</taxon>
        <taxon>Roseobacter</taxon>
    </lineage>
</organism>
<sequence length="231" mass="25728">MTYDLYIGDRLFSSWSLRGWLMLEKFALPHRTHLVGLYSGTMADDLAPLAPARLVPVLKTPEGEIIGETLAMAETLAERHPEAGLWPKPPALRSRARWLCAEMASGFSALRETCPMQLHHVNQRFEVSPALAADLTRLQEVWASARAMSGATEGWIMGSYSLVDVFFAPVAARIIGYDLPVSAQNRAYCVQTIEDPAFRAWRAEALKVTYDPFPYPTNCTLADWPAETRGD</sequence>
<protein>
    <submittedName>
        <fullName evidence="2">Glutathione S-transferase</fullName>
    </submittedName>
</protein>
<dbReference type="InterPro" id="IPR036249">
    <property type="entry name" value="Thioredoxin-like_sf"/>
</dbReference>
<comment type="caution">
    <text evidence="2">The sequence shown here is derived from an EMBL/GenBank/DDBJ whole genome shotgun (WGS) entry which is preliminary data.</text>
</comment>
<reference evidence="2 3" key="1">
    <citation type="submission" date="2022-04" db="EMBL/GenBank/DDBJ databases">
        <title>Roseobacter sp. WL0113 is a bacterium isolated from neritic sediment.</title>
        <authorList>
            <person name="Wang L."/>
            <person name="He W."/>
            <person name="Zhang D.-F."/>
        </authorList>
    </citation>
    <scope>NUCLEOTIDE SEQUENCE [LARGE SCALE GENOMIC DNA]</scope>
    <source>
        <strain evidence="2 3">WL0113</strain>
    </source>
</reference>
<dbReference type="Proteomes" id="UP001208690">
    <property type="component" value="Unassembled WGS sequence"/>
</dbReference>
<dbReference type="CDD" id="cd03194">
    <property type="entry name" value="GST_C_3"/>
    <property type="match status" value="1"/>
</dbReference>
<dbReference type="InterPro" id="IPR036282">
    <property type="entry name" value="Glutathione-S-Trfase_C_sf"/>
</dbReference>
<proteinExistence type="predicted"/>
<evidence type="ECO:0000259" key="1">
    <source>
        <dbReference type="PROSITE" id="PS50404"/>
    </source>
</evidence>
<dbReference type="PANTHER" id="PTHR42673">
    <property type="entry name" value="MALEYLACETOACETATE ISOMERASE"/>
    <property type="match status" value="1"/>
</dbReference>
<dbReference type="SUPFAM" id="SSF47616">
    <property type="entry name" value="GST C-terminal domain-like"/>
    <property type="match status" value="1"/>
</dbReference>